<dbReference type="STRING" id="1123350.SAMN02744040_02115"/>
<evidence type="ECO:0000256" key="5">
    <source>
        <dbReference type="SAM" id="Phobius"/>
    </source>
</evidence>
<organism evidence="7 8">
    <name type="scientific">Tepidibacter thalassicus DSM 15285</name>
    <dbReference type="NCBI Taxonomy" id="1123350"/>
    <lineage>
        <taxon>Bacteria</taxon>
        <taxon>Bacillati</taxon>
        <taxon>Bacillota</taxon>
        <taxon>Clostridia</taxon>
        <taxon>Peptostreptococcales</taxon>
        <taxon>Peptostreptococcaceae</taxon>
        <taxon>Tepidibacter</taxon>
    </lineage>
</organism>
<evidence type="ECO:0000313" key="7">
    <source>
        <dbReference type="EMBL" id="SHH48496.1"/>
    </source>
</evidence>
<name>A0A1M5TCT1_9FIRM</name>
<dbReference type="GO" id="GO:0016874">
    <property type="term" value="F:ligase activity"/>
    <property type="evidence" value="ECO:0007669"/>
    <property type="project" value="UniProtKB-KW"/>
</dbReference>
<feature type="transmembrane region" description="Helical" evidence="5">
    <location>
        <begin position="456"/>
        <end position="474"/>
    </location>
</feature>
<sequence>MKNYYTNSITYGLLSIIANSFNNLVKQSLFIQFFFRNLNEYIVFENSYFYKIAILPIKLLKNISNGIQKHLKESFILNILNKFILSRLEVMIFLTVFLVPFIPTKVLLGIISLNVVLFLVKRMYDNNFKLVCTPMDIFMILFSMTVVYSGLTSFTVKSSLSIGILYILFILFYFVAENTIKSYDSIYYAFVFMVFAGFLVSLYGIYQHFTLADTVQAWVDTEMFEDIKSRVYSTLDNPNVLGEYLVLLIPMSIALFWESKKNSQRLIFIVTTITMIVCLVFTYSRGAWLGLMLALFIFVVFLDKRLILLGVVALLIMPFVLPPSIINRFASIGNIQDSSSAYRISIWLGSLGIVKDYWISGIGMGTEVFKMIYSRYALSAAYALHSHNLYIQLLIEFGIVGFSLFILMIGVFYKKLIISYKKKSKFISTFMIALCSGLGGYLLQGLVDNIWYNYKVVFTFWIIITFGMVCYNLINQDLGRISYDKCDSCN</sequence>
<evidence type="ECO:0000259" key="6">
    <source>
        <dbReference type="Pfam" id="PF04932"/>
    </source>
</evidence>
<dbReference type="PANTHER" id="PTHR37422:SF13">
    <property type="entry name" value="LIPOPOLYSACCHARIDE BIOSYNTHESIS PROTEIN PA4999-RELATED"/>
    <property type="match status" value="1"/>
</dbReference>
<dbReference type="InterPro" id="IPR007016">
    <property type="entry name" value="O-antigen_ligase-rel_domated"/>
</dbReference>
<keyword evidence="7" id="KW-0436">Ligase</keyword>
<keyword evidence="2 5" id="KW-0812">Transmembrane</keyword>
<keyword evidence="8" id="KW-1185">Reference proteome</keyword>
<dbReference type="EMBL" id="FQXH01000031">
    <property type="protein sequence ID" value="SHH48496.1"/>
    <property type="molecule type" value="Genomic_DNA"/>
</dbReference>
<keyword evidence="4 5" id="KW-0472">Membrane</keyword>
<feature type="transmembrane region" description="Helical" evidence="5">
    <location>
        <begin position="127"/>
        <end position="148"/>
    </location>
</feature>
<feature type="domain" description="O-antigen ligase-related" evidence="6">
    <location>
        <begin position="271"/>
        <end position="406"/>
    </location>
</feature>
<accession>A0A1M5TCT1</accession>
<feature type="transmembrane region" description="Helical" evidence="5">
    <location>
        <begin position="154"/>
        <end position="174"/>
    </location>
</feature>
<feature type="transmembrane region" description="Helical" evidence="5">
    <location>
        <begin position="186"/>
        <end position="206"/>
    </location>
</feature>
<dbReference type="AlphaFoldDB" id="A0A1M5TCT1"/>
<feature type="transmembrane region" description="Helical" evidence="5">
    <location>
        <begin position="90"/>
        <end position="120"/>
    </location>
</feature>
<dbReference type="RefSeq" id="WP_072726223.1">
    <property type="nucleotide sequence ID" value="NZ_FQXH01000031.1"/>
</dbReference>
<feature type="transmembrane region" description="Helical" evidence="5">
    <location>
        <begin position="306"/>
        <end position="326"/>
    </location>
</feature>
<dbReference type="PANTHER" id="PTHR37422">
    <property type="entry name" value="TEICHURONIC ACID BIOSYNTHESIS PROTEIN TUAE"/>
    <property type="match status" value="1"/>
</dbReference>
<keyword evidence="3 5" id="KW-1133">Transmembrane helix</keyword>
<evidence type="ECO:0000256" key="2">
    <source>
        <dbReference type="ARBA" id="ARBA00022692"/>
    </source>
</evidence>
<comment type="subcellular location">
    <subcellularLocation>
        <location evidence="1">Membrane</location>
        <topology evidence="1">Multi-pass membrane protein</topology>
    </subcellularLocation>
</comment>
<evidence type="ECO:0000256" key="1">
    <source>
        <dbReference type="ARBA" id="ARBA00004141"/>
    </source>
</evidence>
<dbReference type="Pfam" id="PF04932">
    <property type="entry name" value="Wzy_C"/>
    <property type="match status" value="1"/>
</dbReference>
<evidence type="ECO:0000256" key="3">
    <source>
        <dbReference type="ARBA" id="ARBA00022989"/>
    </source>
</evidence>
<protein>
    <submittedName>
        <fullName evidence="7">O-antigen ligase</fullName>
    </submittedName>
</protein>
<feature type="transmembrane region" description="Helical" evidence="5">
    <location>
        <begin position="240"/>
        <end position="257"/>
    </location>
</feature>
<dbReference type="Proteomes" id="UP000242520">
    <property type="component" value="Unassembled WGS sequence"/>
</dbReference>
<dbReference type="OrthoDB" id="9804143at2"/>
<evidence type="ECO:0000256" key="4">
    <source>
        <dbReference type="ARBA" id="ARBA00023136"/>
    </source>
</evidence>
<proteinExistence type="predicted"/>
<dbReference type="InterPro" id="IPR051533">
    <property type="entry name" value="WaaL-like"/>
</dbReference>
<dbReference type="GO" id="GO:0016020">
    <property type="term" value="C:membrane"/>
    <property type="evidence" value="ECO:0007669"/>
    <property type="project" value="UniProtKB-SubCell"/>
</dbReference>
<feature type="transmembrane region" description="Helical" evidence="5">
    <location>
        <begin position="389"/>
        <end position="413"/>
    </location>
</feature>
<gene>
    <name evidence="7" type="ORF">SAMN02744040_02115</name>
</gene>
<reference evidence="8" key="1">
    <citation type="submission" date="2016-11" db="EMBL/GenBank/DDBJ databases">
        <authorList>
            <person name="Varghese N."/>
            <person name="Submissions S."/>
        </authorList>
    </citation>
    <scope>NUCLEOTIDE SEQUENCE [LARGE SCALE GENOMIC DNA]</scope>
    <source>
        <strain evidence="8">DSM 15285</strain>
    </source>
</reference>
<feature type="transmembrane region" description="Helical" evidence="5">
    <location>
        <begin position="425"/>
        <end position="444"/>
    </location>
</feature>
<evidence type="ECO:0000313" key="8">
    <source>
        <dbReference type="Proteomes" id="UP000242520"/>
    </source>
</evidence>
<feature type="transmembrane region" description="Helical" evidence="5">
    <location>
        <begin position="269"/>
        <end position="300"/>
    </location>
</feature>